<organism evidence="2 3">
    <name type="scientific">Nocardioides aestuarii</name>
    <dbReference type="NCBI Taxonomy" id="252231"/>
    <lineage>
        <taxon>Bacteria</taxon>
        <taxon>Bacillati</taxon>
        <taxon>Actinomycetota</taxon>
        <taxon>Actinomycetes</taxon>
        <taxon>Propionibacteriales</taxon>
        <taxon>Nocardioidaceae</taxon>
        <taxon>Nocardioides</taxon>
    </lineage>
</organism>
<evidence type="ECO:0000313" key="2">
    <source>
        <dbReference type="EMBL" id="MFD1949013.1"/>
    </source>
</evidence>
<keyword evidence="3" id="KW-1185">Reference proteome</keyword>
<protein>
    <submittedName>
        <fullName evidence="2">ANTAR domain-containing protein</fullName>
    </submittedName>
</protein>
<dbReference type="InterPro" id="IPR011006">
    <property type="entry name" value="CheY-like_superfamily"/>
</dbReference>
<comment type="caution">
    <text evidence="2">The sequence shown here is derived from an EMBL/GenBank/DDBJ whole genome shotgun (WGS) entry which is preliminary data.</text>
</comment>
<dbReference type="SUPFAM" id="SSF55785">
    <property type="entry name" value="PYP-like sensor domain (PAS domain)"/>
    <property type="match status" value="1"/>
</dbReference>
<name>A0ABW4TUW8_9ACTN</name>
<sequence length="244" mass="27416">MIGPADLTRWRHDEEFREDPVPLLVLDRDLVIRAVNRAHEQVMGFPEAALVSRDAFDAYPANPGAEEGDDGRRSMEASFERVLRHRHPHHLVLQRYDIPDVASPDRFLPRTWLPVNAPVWAAGEVAGIVVRAEEVRVPDETHQVLRAFREVLREQGAGEEDLLTPVVQAVVWALRSWGETLREAEQLREALTSRATIDQAKGILMGRHGVTAEAAFAELVRLSNDSNVRLAEVASALIYQVQHP</sequence>
<dbReference type="InterPro" id="IPR005561">
    <property type="entry name" value="ANTAR"/>
</dbReference>
<dbReference type="InterPro" id="IPR013656">
    <property type="entry name" value="PAS_4"/>
</dbReference>
<dbReference type="InterPro" id="IPR035965">
    <property type="entry name" value="PAS-like_dom_sf"/>
</dbReference>
<feature type="domain" description="ANTAR" evidence="1">
    <location>
        <begin position="177"/>
        <end position="238"/>
    </location>
</feature>
<dbReference type="SMART" id="SM01012">
    <property type="entry name" value="ANTAR"/>
    <property type="match status" value="1"/>
</dbReference>
<evidence type="ECO:0000259" key="1">
    <source>
        <dbReference type="PROSITE" id="PS50921"/>
    </source>
</evidence>
<reference evidence="3" key="1">
    <citation type="journal article" date="2019" name="Int. J. Syst. Evol. Microbiol.">
        <title>The Global Catalogue of Microorganisms (GCM) 10K type strain sequencing project: providing services to taxonomists for standard genome sequencing and annotation.</title>
        <authorList>
            <consortium name="The Broad Institute Genomics Platform"/>
            <consortium name="The Broad Institute Genome Sequencing Center for Infectious Disease"/>
            <person name="Wu L."/>
            <person name="Ma J."/>
        </authorList>
    </citation>
    <scope>NUCLEOTIDE SEQUENCE [LARGE SCALE GENOMIC DNA]</scope>
    <source>
        <strain evidence="3">CGMCC 1.12477</strain>
    </source>
</reference>
<dbReference type="EMBL" id="JBHUGD010000004">
    <property type="protein sequence ID" value="MFD1949013.1"/>
    <property type="molecule type" value="Genomic_DNA"/>
</dbReference>
<gene>
    <name evidence="2" type="ORF">ACFSDE_19575</name>
</gene>
<dbReference type="Pfam" id="PF08448">
    <property type="entry name" value="PAS_4"/>
    <property type="match status" value="1"/>
</dbReference>
<dbReference type="Gene3D" id="3.30.450.20">
    <property type="entry name" value="PAS domain"/>
    <property type="match status" value="1"/>
</dbReference>
<dbReference type="RefSeq" id="WP_343921258.1">
    <property type="nucleotide sequence ID" value="NZ_BAAAJT010000003.1"/>
</dbReference>
<dbReference type="Pfam" id="PF03861">
    <property type="entry name" value="ANTAR"/>
    <property type="match status" value="1"/>
</dbReference>
<dbReference type="InterPro" id="IPR036388">
    <property type="entry name" value="WH-like_DNA-bd_sf"/>
</dbReference>
<dbReference type="SUPFAM" id="SSF52172">
    <property type="entry name" value="CheY-like"/>
    <property type="match status" value="1"/>
</dbReference>
<dbReference type="PROSITE" id="PS50921">
    <property type="entry name" value="ANTAR"/>
    <property type="match status" value="1"/>
</dbReference>
<proteinExistence type="predicted"/>
<dbReference type="Gene3D" id="1.10.10.10">
    <property type="entry name" value="Winged helix-like DNA-binding domain superfamily/Winged helix DNA-binding domain"/>
    <property type="match status" value="1"/>
</dbReference>
<accession>A0ABW4TUW8</accession>
<evidence type="ECO:0000313" key="3">
    <source>
        <dbReference type="Proteomes" id="UP001597351"/>
    </source>
</evidence>
<dbReference type="Proteomes" id="UP001597351">
    <property type="component" value="Unassembled WGS sequence"/>
</dbReference>